<evidence type="ECO:0000256" key="2">
    <source>
        <dbReference type="ARBA" id="ARBA00022801"/>
    </source>
</evidence>
<keyword evidence="2 3" id="KW-0378">Hydrolase</keyword>
<feature type="chain" id="PRO_5011831648" description="Carboxylic ester hydrolase" evidence="3">
    <location>
        <begin position="19"/>
        <end position="548"/>
    </location>
</feature>
<dbReference type="PROSITE" id="PS00122">
    <property type="entry name" value="CARBOXYLESTERASE_B_1"/>
    <property type="match status" value="1"/>
</dbReference>
<accession>A0A1L7WTP0</accession>
<dbReference type="InterPro" id="IPR029058">
    <property type="entry name" value="AB_hydrolase_fold"/>
</dbReference>
<dbReference type="InterPro" id="IPR019826">
    <property type="entry name" value="Carboxylesterase_B_AS"/>
</dbReference>
<dbReference type="OrthoDB" id="408631at2759"/>
<keyword evidence="6" id="KW-1185">Reference proteome</keyword>
<dbReference type="AlphaFoldDB" id="A0A1L7WTP0"/>
<dbReference type="PANTHER" id="PTHR43918:SF12">
    <property type="entry name" value="ACETYLCHOLINESTERASE 1"/>
    <property type="match status" value="1"/>
</dbReference>
<dbReference type="Pfam" id="PF00135">
    <property type="entry name" value="COesterase"/>
    <property type="match status" value="2"/>
</dbReference>
<dbReference type="Proteomes" id="UP000184330">
    <property type="component" value="Unassembled WGS sequence"/>
</dbReference>
<evidence type="ECO:0000313" key="6">
    <source>
        <dbReference type="Proteomes" id="UP000184330"/>
    </source>
</evidence>
<dbReference type="STRING" id="576137.A0A1L7WTP0"/>
<dbReference type="Gene3D" id="3.40.50.1820">
    <property type="entry name" value="alpha/beta hydrolase"/>
    <property type="match status" value="2"/>
</dbReference>
<dbReference type="SUPFAM" id="SSF53474">
    <property type="entry name" value="alpha/beta-Hydrolases"/>
    <property type="match status" value="1"/>
</dbReference>
<proteinExistence type="inferred from homology"/>
<dbReference type="PANTHER" id="PTHR43918">
    <property type="entry name" value="ACETYLCHOLINESTERASE"/>
    <property type="match status" value="1"/>
</dbReference>
<sequence length="548" mass="57058">MYFLLASVVLLIPTFALSQATNSVETSAGTLQGGTCPGSTASFYLNVPYAIPPVGDLRFTSPQAYSGNYPSGTYNASTPGAACIQFGTTFVEEGATSEDCLYLDIWVPPNATRISNLPVKVWLYGGGEAAGGISDPLYNGCSIAVEGALLVSINYRLGSLGFLALESAGITGNFGIEDILLGLQWIQDNISAFGGSPKKVLLFGQSAGATNAFIASTLPQATSLINSVISESGAGRDVATSNVAYALGATYASTLNCSDAACLRSKTTIELNASAPGLPGTITYSSLHPNTFQPYIDGKVIPTQPSAVGTKVPTVYGSNNFGSAAQTVAQYYPLSAFSASPFPGFTAMSTIITDVSYFCPAYRALNLAARNGIPAWTYLFSHTPSCLWFENLFPPQALPLVQATHTAEIAFAFGNLNNLPLPNGTCNFTSAEQGISKALVDAWTSMAATGNPLSSGLEWPLWNATASLGVNILNSSTVGVINYTACQFWDEIEKGLNFTNTNGTANATATGTAPKSTSSHSGAIEGWSHSALSFKVAVLIFGGMIALL</sequence>
<comment type="similarity">
    <text evidence="1 3">Belongs to the type-B carboxylesterase/lipase family.</text>
</comment>
<evidence type="ECO:0000259" key="4">
    <source>
        <dbReference type="Pfam" id="PF00135"/>
    </source>
</evidence>
<dbReference type="GO" id="GO:0052689">
    <property type="term" value="F:carboxylic ester hydrolase activity"/>
    <property type="evidence" value="ECO:0007669"/>
    <property type="project" value="TreeGrafter"/>
</dbReference>
<dbReference type="EMBL" id="FJOG01000007">
    <property type="protein sequence ID" value="CZR56155.1"/>
    <property type="molecule type" value="Genomic_DNA"/>
</dbReference>
<evidence type="ECO:0000313" key="5">
    <source>
        <dbReference type="EMBL" id="CZR56155.1"/>
    </source>
</evidence>
<dbReference type="InterPro" id="IPR050654">
    <property type="entry name" value="AChE-related_enzymes"/>
</dbReference>
<protein>
    <recommendedName>
        <fullName evidence="3">Carboxylic ester hydrolase</fullName>
        <ecNumber evidence="3">3.1.1.-</ecNumber>
    </recommendedName>
</protein>
<reference evidence="5 6" key="1">
    <citation type="submission" date="2016-03" db="EMBL/GenBank/DDBJ databases">
        <authorList>
            <person name="Ploux O."/>
        </authorList>
    </citation>
    <scope>NUCLEOTIDE SEQUENCE [LARGE SCALE GENOMIC DNA]</scope>
    <source>
        <strain evidence="5 6">UAMH 11012</strain>
    </source>
</reference>
<evidence type="ECO:0000256" key="3">
    <source>
        <dbReference type="RuleBase" id="RU361235"/>
    </source>
</evidence>
<dbReference type="EC" id="3.1.1.-" evidence="3"/>
<feature type="domain" description="Carboxylesterase type B" evidence="4">
    <location>
        <begin position="21"/>
        <end position="320"/>
    </location>
</feature>
<feature type="signal peptide" evidence="3">
    <location>
        <begin position="1"/>
        <end position="18"/>
    </location>
</feature>
<evidence type="ECO:0000256" key="1">
    <source>
        <dbReference type="ARBA" id="ARBA00005964"/>
    </source>
</evidence>
<feature type="domain" description="Carboxylesterase type B" evidence="4">
    <location>
        <begin position="347"/>
        <end position="489"/>
    </location>
</feature>
<name>A0A1L7WTP0_9HELO</name>
<keyword evidence="3" id="KW-0732">Signal</keyword>
<dbReference type="InterPro" id="IPR019819">
    <property type="entry name" value="Carboxylesterase_B_CS"/>
</dbReference>
<organism evidence="5 6">
    <name type="scientific">Phialocephala subalpina</name>
    <dbReference type="NCBI Taxonomy" id="576137"/>
    <lineage>
        <taxon>Eukaryota</taxon>
        <taxon>Fungi</taxon>
        <taxon>Dikarya</taxon>
        <taxon>Ascomycota</taxon>
        <taxon>Pezizomycotina</taxon>
        <taxon>Leotiomycetes</taxon>
        <taxon>Helotiales</taxon>
        <taxon>Mollisiaceae</taxon>
        <taxon>Phialocephala</taxon>
        <taxon>Phialocephala fortinii species complex</taxon>
    </lineage>
</organism>
<dbReference type="InterPro" id="IPR002018">
    <property type="entry name" value="CarbesteraseB"/>
</dbReference>
<gene>
    <name evidence="5" type="ORF">PAC_06043</name>
</gene>
<dbReference type="PROSITE" id="PS00941">
    <property type="entry name" value="CARBOXYLESTERASE_B_2"/>
    <property type="match status" value="1"/>
</dbReference>